<feature type="transmembrane region" description="Helical" evidence="9">
    <location>
        <begin position="65"/>
        <end position="83"/>
    </location>
</feature>
<name>A0ABU1PJ12_9BURK</name>
<evidence type="ECO:0000256" key="8">
    <source>
        <dbReference type="ARBA" id="ARBA00023136"/>
    </source>
</evidence>
<keyword evidence="3" id="KW-1003">Cell membrane</keyword>
<accession>A0ABU1PJ12</accession>
<evidence type="ECO:0000256" key="1">
    <source>
        <dbReference type="ARBA" id="ARBA00004651"/>
    </source>
</evidence>
<keyword evidence="12" id="KW-1185">Reference proteome</keyword>
<evidence type="ECO:0000256" key="7">
    <source>
        <dbReference type="ARBA" id="ARBA00022989"/>
    </source>
</evidence>
<dbReference type="PROSITE" id="PS50893">
    <property type="entry name" value="ABC_TRANSPORTER_2"/>
    <property type="match status" value="1"/>
</dbReference>
<gene>
    <name evidence="11" type="ORF">J2W50_004127</name>
</gene>
<evidence type="ECO:0000256" key="5">
    <source>
        <dbReference type="ARBA" id="ARBA00022741"/>
    </source>
</evidence>
<evidence type="ECO:0000313" key="12">
    <source>
        <dbReference type="Proteomes" id="UP001260715"/>
    </source>
</evidence>
<evidence type="ECO:0000256" key="3">
    <source>
        <dbReference type="ARBA" id="ARBA00022475"/>
    </source>
</evidence>
<dbReference type="PANTHER" id="PTHR45772:SF2">
    <property type="entry name" value="ABC TRANSPORTER ATP-BINDING PROTEIN"/>
    <property type="match status" value="1"/>
</dbReference>
<feature type="transmembrane region" description="Helical" evidence="9">
    <location>
        <begin position="39"/>
        <end position="58"/>
    </location>
</feature>
<keyword evidence="8 9" id="KW-0472">Membrane</keyword>
<feature type="transmembrane region" description="Helical" evidence="9">
    <location>
        <begin position="123"/>
        <end position="142"/>
    </location>
</feature>
<organism evidence="11 12">
    <name type="scientific">Herbaspirillum frisingense</name>
    <dbReference type="NCBI Taxonomy" id="92645"/>
    <lineage>
        <taxon>Bacteria</taxon>
        <taxon>Pseudomonadati</taxon>
        <taxon>Pseudomonadota</taxon>
        <taxon>Betaproteobacteria</taxon>
        <taxon>Burkholderiales</taxon>
        <taxon>Oxalobacteraceae</taxon>
        <taxon>Herbaspirillum</taxon>
    </lineage>
</organism>
<proteinExistence type="predicted"/>
<dbReference type="Pfam" id="PF12399">
    <property type="entry name" value="BCA_ABC_TP_C"/>
    <property type="match status" value="1"/>
</dbReference>
<evidence type="ECO:0000256" key="6">
    <source>
        <dbReference type="ARBA" id="ARBA00022840"/>
    </source>
</evidence>
<evidence type="ECO:0000256" key="4">
    <source>
        <dbReference type="ARBA" id="ARBA00022692"/>
    </source>
</evidence>
<feature type="transmembrane region" description="Helical" evidence="9">
    <location>
        <begin position="292"/>
        <end position="312"/>
    </location>
</feature>
<feature type="transmembrane region" description="Helical" evidence="9">
    <location>
        <begin position="169"/>
        <end position="189"/>
    </location>
</feature>
<feature type="transmembrane region" description="Helical" evidence="9">
    <location>
        <begin position="219"/>
        <end position="237"/>
    </location>
</feature>
<feature type="domain" description="ABC transporter" evidence="10">
    <location>
        <begin position="356"/>
        <end position="601"/>
    </location>
</feature>
<keyword evidence="5" id="KW-0547">Nucleotide-binding</keyword>
<reference evidence="11 12" key="1">
    <citation type="submission" date="2023-07" db="EMBL/GenBank/DDBJ databases">
        <title>Sorghum-associated microbial communities from plants grown in Nebraska, USA.</title>
        <authorList>
            <person name="Schachtman D."/>
        </authorList>
    </citation>
    <scope>NUCLEOTIDE SEQUENCE [LARGE SCALE GENOMIC DNA]</scope>
    <source>
        <strain evidence="11 12">596</strain>
    </source>
</reference>
<dbReference type="InterPro" id="IPR032823">
    <property type="entry name" value="BCA_ABC_TP_C"/>
</dbReference>
<dbReference type="EMBL" id="JAVDSJ010000005">
    <property type="protein sequence ID" value="MDR6585909.1"/>
    <property type="molecule type" value="Genomic_DNA"/>
</dbReference>
<dbReference type="Proteomes" id="UP001260715">
    <property type="component" value="Unassembled WGS sequence"/>
</dbReference>
<feature type="transmembrane region" description="Helical" evidence="9">
    <location>
        <begin position="257"/>
        <end position="280"/>
    </location>
</feature>
<protein>
    <submittedName>
        <fullName evidence="11">Branched-chain amino acid transport system permease protein</fullName>
    </submittedName>
</protein>
<dbReference type="Pfam" id="PF02653">
    <property type="entry name" value="BPD_transp_2"/>
    <property type="match status" value="1"/>
</dbReference>
<dbReference type="InterPro" id="IPR001851">
    <property type="entry name" value="ABC_transp_permease"/>
</dbReference>
<dbReference type="CDD" id="cd03219">
    <property type="entry name" value="ABC_Mj1267_LivG_branched"/>
    <property type="match status" value="1"/>
</dbReference>
<dbReference type="InterPro" id="IPR003439">
    <property type="entry name" value="ABC_transporter-like_ATP-bd"/>
</dbReference>
<dbReference type="SMART" id="SM00382">
    <property type="entry name" value="AAA"/>
    <property type="match status" value="1"/>
</dbReference>
<dbReference type="SUPFAM" id="SSF52540">
    <property type="entry name" value="P-loop containing nucleoside triphosphate hydrolases"/>
    <property type="match status" value="1"/>
</dbReference>
<keyword evidence="2" id="KW-0813">Transport</keyword>
<evidence type="ECO:0000256" key="2">
    <source>
        <dbReference type="ARBA" id="ARBA00022448"/>
    </source>
</evidence>
<feature type="transmembrane region" description="Helical" evidence="9">
    <location>
        <begin position="95"/>
        <end position="116"/>
    </location>
</feature>
<keyword evidence="4 9" id="KW-0812">Transmembrane</keyword>
<dbReference type="Pfam" id="PF00005">
    <property type="entry name" value="ABC_tran"/>
    <property type="match status" value="1"/>
</dbReference>
<comment type="caution">
    <text evidence="11">The sequence shown here is derived from an EMBL/GenBank/DDBJ whole genome shotgun (WGS) entry which is preliminary data.</text>
</comment>
<evidence type="ECO:0000259" key="10">
    <source>
        <dbReference type="PROSITE" id="PS50893"/>
    </source>
</evidence>
<dbReference type="PANTHER" id="PTHR45772">
    <property type="entry name" value="CONSERVED COMPONENT OF ABC TRANSPORTER FOR NATURAL AMINO ACIDS-RELATED"/>
    <property type="match status" value="1"/>
</dbReference>
<dbReference type="Gene3D" id="3.40.50.300">
    <property type="entry name" value="P-loop containing nucleotide triphosphate hydrolases"/>
    <property type="match status" value="1"/>
</dbReference>
<evidence type="ECO:0000256" key="9">
    <source>
        <dbReference type="SAM" id="Phobius"/>
    </source>
</evidence>
<dbReference type="RefSeq" id="WP_077237753.1">
    <property type="nucleotide sequence ID" value="NZ_JAVDSJ010000005.1"/>
</dbReference>
<dbReference type="InterPro" id="IPR027417">
    <property type="entry name" value="P-loop_NTPase"/>
</dbReference>
<dbReference type="InterPro" id="IPR003593">
    <property type="entry name" value="AAA+_ATPase"/>
</dbReference>
<dbReference type="CDD" id="cd06581">
    <property type="entry name" value="TM_PBP1_LivM_like"/>
    <property type="match status" value="1"/>
</dbReference>
<sequence>MKATSSRLSSRAALAIFVVLMAVAPFVLPPFYMTLLNNIGLASLVVLGLVLLTGVAGLTSFGQAAFVGLGAYISAALSAKVLPLPDALLWMQSPWVALVVALVLTALLALAVGSVTLKLSGHYLPLGTIAWGISLYFIFGTLESMGGQTGMSGIPSIALFGVPLASDRAMFGLIWVAVLLGVAALNNLLDSREGRAIRALKGGIVMAEAMGINTARMRIVVFVIAAVLAALSGWLYVHMQRFVNPSPFGLGFGIDYLFMAVLGGASHVWGAVLGSALIVVLKEWLQGILPVLLGRSGNFETIVFGLLIVVLLQRSRDGVWPYLARLVPVRTRRLQIDPQAEALPRRAMPATHEVVLDVRNVTRKFGGLVANNDMSLKVMAGEVLALIGPNGAGKSTLFNQISGVDTPTSGSVQFRGHEVTGRGSRHIAGLGMSRSFQHVRLMSRMTVLENVAIGAYLRGQRGVLASMLRLDRQEEARILAEAARQIERVGLKAQMYEQAGSLSLGQQRILEIARALAADPCLLLLDEPAAGLRLGEKQALGDLLRKLRSEGMAILLVEHDMDFVMELVDRIVVMDFGQKIAEGLPEEIQNNPAVLEAYLGAADEEAIPDTALAAGAHHGQ</sequence>
<dbReference type="InterPro" id="IPR043428">
    <property type="entry name" value="LivM-like"/>
</dbReference>
<keyword evidence="6" id="KW-0067">ATP-binding</keyword>
<keyword evidence="7 9" id="KW-1133">Transmembrane helix</keyword>
<dbReference type="InterPro" id="IPR051120">
    <property type="entry name" value="ABC_AA/LPS_Transport"/>
</dbReference>
<evidence type="ECO:0000313" key="11">
    <source>
        <dbReference type="EMBL" id="MDR6585909.1"/>
    </source>
</evidence>
<feature type="transmembrane region" description="Helical" evidence="9">
    <location>
        <begin position="12"/>
        <end position="33"/>
    </location>
</feature>
<comment type="subcellular location">
    <subcellularLocation>
        <location evidence="1">Cell membrane</location>
        <topology evidence="1">Multi-pass membrane protein</topology>
    </subcellularLocation>
</comment>